<dbReference type="EMBL" id="HACG01031692">
    <property type="protein sequence ID" value="CEK78557.1"/>
    <property type="molecule type" value="Transcribed_RNA"/>
</dbReference>
<evidence type="ECO:0000313" key="2">
    <source>
        <dbReference type="EMBL" id="CEK78557.1"/>
    </source>
</evidence>
<proteinExistence type="predicted"/>
<dbReference type="AlphaFoldDB" id="A0A0B7AD40"/>
<evidence type="ECO:0000313" key="1">
    <source>
        <dbReference type="EMBL" id="CEK78556.1"/>
    </source>
</evidence>
<reference evidence="2" key="1">
    <citation type="submission" date="2014-12" db="EMBL/GenBank/DDBJ databases">
        <title>Insight into the proteome of Arion vulgaris.</title>
        <authorList>
            <person name="Aradska J."/>
            <person name="Bulat T."/>
            <person name="Smidak R."/>
            <person name="Sarate P."/>
            <person name="Gangsoo J."/>
            <person name="Sialana F."/>
            <person name="Bilban M."/>
            <person name="Lubec G."/>
        </authorList>
    </citation>
    <scope>NUCLEOTIDE SEQUENCE</scope>
    <source>
        <tissue evidence="2">Skin</tissue>
    </source>
</reference>
<dbReference type="EMBL" id="HACG01031691">
    <property type="protein sequence ID" value="CEK78556.1"/>
    <property type="molecule type" value="Transcribed_RNA"/>
</dbReference>
<protein>
    <submittedName>
        <fullName evidence="2">Uncharacterized protein</fullName>
    </submittedName>
</protein>
<organism evidence="2">
    <name type="scientific">Arion vulgaris</name>
    <dbReference type="NCBI Taxonomy" id="1028688"/>
    <lineage>
        <taxon>Eukaryota</taxon>
        <taxon>Metazoa</taxon>
        <taxon>Spiralia</taxon>
        <taxon>Lophotrochozoa</taxon>
        <taxon>Mollusca</taxon>
        <taxon>Gastropoda</taxon>
        <taxon>Heterobranchia</taxon>
        <taxon>Euthyneura</taxon>
        <taxon>Panpulmonata</taxon>
        <taxon>Eupulmonata</taxon>
        <taxon>Stylommatophora</taxon>
        <taxon>Helicina</taxon>
        <taxon>Arionoidea</taxon>
        <taxon>Arionidae</taxon>
        <taxon>Arion</taxon>
    </lineage>
</organism>
<name>A0A0B7AD40_9EUPU</name>
<gene>
    <name evidence="2" type="primary">ORF110768</name>
    <name evidence="1" type="synonym">ORF110766</name>
</gene>
<accession>A0A0B7AD40</accession>
<sequence length="49" mass="5737">MIKGRSCVQVEPVKEPLADENREEQAGKPLTWQNSLEKFEFLQNIFPNF</sequence>